<accession>A0A0E9XHD6</accession>
<reference evidence="1" key="1">
    <citation type="submission" date="2014-11" db="EMBL/GenBank/DDBJ databases">
        <authorList>
            <person name="Amaro Gonzalez C."/>
        </authorList>
    </citation>
    <scope>NUCLEOTIDE SEQUENCE</scope>
</reference>
<reference evidence="1" key="2">
    <citation type="journal article" date="2015" name="Fish Shellfish Immunol.">
        <title>Early steps in the European eel (Anguilla anguilla)-Vibrio vulnificus interaction in the gills: Role of the RtxA13 toxin.</title>
        <authorList>
            <person name="Callol A."/>
            <person name="Pajuelo D."/>
            <person name="Ebbesson L."/>
            <person name="Teles M."/>
            <person name="MacKenzie S."/>
            <person name="Amaro C."/>
        </authorList>
    </citation>
    <scope>NUCLEOTIDE SEQUENCE</scope>
</reference>
<protein>
    <submittedName>
        <fullName evidence="1">Uncharacterized protein</fullName>
    </submittedName>
</protein>
<evidence type="ECO:0000313" key="1">
    <source>
        <dbReference type="EMBL" id="JAI01837.1"/>
    </source>
</evidence>
<dbReference type="EMBL" id="GBXM01006741">
    <property type="protein sequence ID" value="JAI01837.1"/>
    <property type="molecule type" value="Transcribed_RNA"/>
</dbReference>
<name>A0A0E9XHD6_ANGAN</name>
<organism evidence="1">
    <name type="scientific">Anguilla anguilla</name>
    <name type="common">European freshwater eel</name>
    <name type="synonym">Muraena anguilla</name>
    <dbReference type="NCBI Taxonomy" id="7936"/>
    <lineage>
        <taxon>Eukaryota</taxon>
        <taxon>Metazoa</taxon>
        <taxon>Chordata</taxon>
        <taxon>Craniata</taxon>
        <taxon>Vertebrata</taxon>
        <taxon>Euteleostomi</taxon>
        <taxon>Actinopterygii</taxon>
        <taxon>Neopterygii</taxon>
        <taxon>Teleostei</taxon>
        <taxon>Anguilliformes</taxon>
        <taxon>Anguillidae</taxon>
        <taxon>Anguilla</taxon>
    </lineage>
</organism>
<dbReference type="AlphaFoldDB" id="A0A0E9XHD6"/>
<sequence length="78" mass="8696">MEGYDLTLHYACSESETDIWATCPTGLWCLVTSSFTIGPPVVPHQRYITFVFVLSCIAHFLTVNSPKPGLVQNRLAHN</sequence>
<proteinExistence type="predicted"/>